<dbReference type="EMBL" id="CP000562">
    <property type="protein sequence ID" value="ABN58263.1"/>
    <property type="molecule type" value="Genomic_DNA"/>
</dbReference>
<dbReference type="HOGENOM" id="CLU_2766117_0_0_2"/>
<sequence length="69" mass="7548">MLRLLLEDASASSQAPAVPAVAPFGQSTTRTCGARAPLLTERRQFNTPRDEHYIEFPGDFTARSRRSGA</sequence>
<protein>
    <submittedName>
        <fullName evidence="1">Uncharacterized protein</fullName>
    </submittedName>
</protein>
<gene>
    <name evidence="1" type="ordered locus">Memar_2340</name>
</gene>
<organism evidence="1 2">
    <name type="scientific">Methanoculleus marisnigri (strain ATCC 35101 / DSM 1498 / JR1)</name>
    <dbReference type="NCBI Taxonomy" id="368407"/>
    <lineage>
        <taxon>Archaea</taxon>
        <taxon>Methanobacteriati</taxon>
        <taxon>Methanobacteriota</taxon>
        <taxon>Stenosarchaea group</taxon>
        <taxon>Methanomicrobia</taxon>
        <taxon>Methanomicrobiales</taxon>
        <taxon>Methanomicrobiaceae</taxon>
        <taxon>Methanoculleus</taxon>
    </lineage>
</organism>
<reference evidence="1 2" key="1">
    <citation type="journal article" date="2009" name="Stand. Genomic Sci.">
        <title>Complete genome sequence of Methanoculleus marisnigri Romesser et al. 1981 type strain JR1.</title>
        <authorList>
            <person name="Anderson I.J."/>
            <person name="Sieprawska-Lupa M."/>
            <person name="Lapidus A."/>
            <person name="Nolan M."/>
            <person name="Copeland A."/>
            <person name="Glavina Del Rio T."/>
            <person name="Tice H."/>
            <person name="Dalin E."/>
            <person name="Barry K."/>
            <person name="Saunders E."/>
            <person name="Han C."/>
            <person name="Brettin T."/>
            <person name="Detter J.C."/>
            <person name="Bruce D."/>
            <person name="Mikhailova N."/>
            <person name="Pitluck S."/>
            <person name="Hauser L."/>
            <person name="Land M."/>
            <person name="Lucas S."/>
            <person name="Richardson P."/>
            <person name="Whitman W.B."/>
            <person name="Kyrpides N.C."/>
        </authorList>
    </citation>
    <scope>NUCLEOTIDE SEQUENCE [LARGE SCALE GENOMIC DNA]</scope>
    <source>
        <strain evidence="2">ATCC 35101 / DSM 1498 / JR1</strain>
    </source>
</reference>
<accession>A3CY13</accession>
<dbReference type="Proteomes" id="UP000002146">
    <property type="component" value="Chromosome"/>
</dbReference>
<proteinExistence type="predicted"/>
<keyword evidence="2" id="KW-1185">Reference proteome</keyword>
<dbReference type="KEGG" id="mem:Memar_2340"/>
<dbReference type="STRING" id="368407.Memar_2340"/>
<dbReference type="AlphaFoldDB" id="A3CY13"/>
<evidence type="ECO:0000313" key="2">
    <source>
        <dbReference type="Proteomes" id="UP000002146"/>
    </source>
</evidence>
<evidence type="ECO:0000313" key="1">
    <source>
        <dbReference type="EMBL" id="ABN58263.1"/>
    </source>
</evidence>
<name>A3CY13_METMJ</name>